<gene>
    <name evidence="1" type="ORF">LGH74_19470</name>
</gene>
<protein>
    <recommendedName>
        <fullName evidence="3">DUF937 domain-containing protein</fullName>
    </recommendedName>
</protein>
<dbReference type="RefSeq" id="WP_226178300.1">
    <property type="nucleotide sequence ID" value="NZ_JAJADR010000006.1"/>
</dbReference>
<accession>A0ABS8AWK1</accession>
<organism evidence="1 2">
    <name type="scientific">Hymenobacter lucidus</name>
    <dbReference type="NCBI Taxonomy" id="2880930"/>
    <lineage>
        <taxon>Bacteria</taxon>
        <taxon>Pseudomonadati</taxon>
        <taxon>Bacteroidota</taxon>
        <taxon>Cytophagia</taxon>
        <taxon>Cytophagales</taxon>
        <taxon>Hymenobacteraceae</taxon>
        <taxon>Hymenobacter</taxon>
    </lineage>
</organism>
<reference evidence="1" key="1">
    <citation type="submission" date="2021-10" db="EMBL/GenBank/DDBJ databases">
        <authorList>
            <person name="Dean J.D."/>
            <person name="Kim M.K."/>
            <person name="Newey C.N."/>
            <person name="Stoker T.S."/>
            <person name="Thompson D.W."/>
            <person name="Grose J.H."/>
        </authorList>
    </citation>
    <scope>NUCLEOTIDE SEQUENCE</scope>
    <source>
        <strain evidence="1">BT178</strain>
    </source>
</reference>
<evidence type="ECO:0008006" key="3">
    <source>
        <dbReference type="Google" id="ProtNLM"/>
    </source>
</evidence>
<name>A0ABS8AWK1_9BACT</name>
<evidence type="ECO:0000313" key="2">
    <source>
        <dbReference type="Proteomes" id="UP001165296"/>
    </source>
</evidence>
<evidence type="ECO:0000313" key="1">
    <source>
        <dbReference type="EMBL" id="MCB2410180.1"/>
    </source>
</evidence>
<dbReference type="Proteomes" id="UP001165296">
    <property type="component" value="Unassembled WGS sequence"/>
</dbReference>
<comment type="caution">
    <text evidence="1">The sequence shown here is derived from an EMBL/GenBank/DDBJ whole genome shotgun (WGS) entry which is preliminary data.</text>
</comment>
<dbReference type="EMBL" id="JAJADR010000006">
    <property type="protein sequence ID" value="MCB2410180.1"/>
    <property type="molecule type" value="Genomic_DNA"/>
</dbReference>
<sequence>MHNIDRTLQELENGAPVAGEFENEYEYGTQGEFGQEMEQAFGQEFGHEFGQETYETSQSQEQQELEMAYQLLEISTEQELNMFLGDLMSKAAGTVAGAASRFVASPTGRSVGQYLVDFGKKTLPQLATQYGGQAGASLGGKLGAAVGGRLGATGAKVGGWAGTKAGSWAGSKAGNWAGTQAGDWIAGNAQRIFGLELETLSPENQELEIARSFVGFANDVTKRAAQAVQRNPTIGLAELGRQVLSASAPQHAPGLLGAAAKKLPTTPKANGGAQPRRNSGTWIRRGTTVVLLNA</sequence>
<keyword evidence="2" id="KW-1185">Reference proteome</keyword>
<proteinExistence type="predicted"/>